<dbReference type="Proteomes" id="UP001605036">
    <property type="component" value="Unassembled WGS sequence"/>
</dbReference>
<dbReference type="EMBL" id="JBHFFA010000003">
    <property type="protein sequence ID" value="KAL2635105.1"/>
    <property type="molecule type" value="Genomic_DNA"/>
</dbReference>
<feature type="compositionally biased region" description="Basic and acidic residues" evidence="1">
    <location>
        <begin position="20"/>
        <end position="42"/>
    </location>
</feature>
<evidence type="ECO:0000313" key="3">
    <source>
        <dbReference type="Proteomes" id="UP001605036"/>
    </source>
</evidence>
<feature type="region of interest" description="Disordered" evidence="1">
    <location>
        <begin position="12"/>
        <end position="46"/>
    </location>
</feature>
<sequence length="76" mass="8417">MLTSSPRVIEKTVLDLGPIHGRDDDGRKKESIRPDSSDHPQAAHDTNVGTLYMHQPLFPNSIVYLPNAVVTLDLEP</sequence>
<reference evidence="2 3" key="1">
    <citation type="submission" date="2024-09" db="EMBL/GenBank/DDBJ databases">
        <title>Chromosome-scale assembly of Riccia fluitans.</title>
        <authorList>
            <person name="Paukszto L."/>
            <person name="Sawicki J."/>
            <person name="Karawczyk K."/>
            <person name="Piernik-Szablinska J."/>
            <person name="Szczecinska M."/>
            <person name="Mazdziarz M."/>
        </authorList>
    </citation>
    <scope>NUCLEOTIDE SEQUENCE [LARGE SCALE GENOMIC DNA]</scope>
    <source>
        <strain evidence="2">Rf_01</strain>
        <tissue evidence="2">Aerial parts of the thallus</tissue>
    </source>
</reference>
<evidence type="ECO:0000256" key="1">
    <source>
        <dbReference type="SAM" id="MobiDB-lite"/>
    </source>
</evidence>
<name>A0ABD1YWF3_9MARC</name>
<gene>
    <name evidence="2" type="ORF">R1flu_006584</name>
</gene>
<keyword evidence="3" id="KW-1185">Reference proteome</keyword>
<comment type="caution">
    <text evidence="2">The sequence shown here is derived from an EMBL/GenBank/DDBJ whole genome shotgun (WGS) entry which is preliminary data.</text>
</comment>
<evidence type="ECO:0000313" key="2">
    <source>
        <dbReference type="EMBL" id="KAL2635105.1"/>
    </source>
</evidence>
<protein>
    <submittedName>
        <fullName evidence="2">Uncharacterized protein</fullName>
    </submittedName>
</protein>
<dbReference type="AlphaFoldDB" id="A0ABD1YWF3"/>
<accession>A0ABD1YWF3</accession>
<organism evidence="2 3">
    <name type="scientific">Riccia fluitans</name>
    <dbReference type="NCBI Taxonomy" id="41844"/>
    <lineage>
        <taxon>Eukaryota</taxon>
        <taxon>Viridiplantae</taxon>
        <taxon>Streptophyta</taxon>
        <taxon>Embryophyta</taxon>
        <taxon>Marchantiophyta</taxon>
        <taxon>Marchantiopsida</taxon>
        <taxon>Marchantiidae</taxon>
        <taxon>Marchantiales</taxon>
        <taxon>Ricciaceae</taxon>
        <taxon>Riccia</taxon>
    </lineage>
</organism>
<proteinExistence type="predicted"/>